<feature type="transmembrane region" description="Helical" evidence="2">
    <location>
        <begin position="104"/>
        <end position="127"/>
    </location>
</feature>
<organism evidence="3 4">
    <name type="scientific">Pythium oligandrum</name>
    <name type="common">Mycoparasitic fungus</name>
    <dbReference type="NCBI Taxonomy" id="41045"/>
    <lineage>
        <taxon>Eukaryota</taxon>
        <taxon>Sar</taxon>
        <taxon>Stramenopiles</taxon>
        <taxon>Oomycota</taxon>
        <taxon>Peronosporomycetes</taxon>
        <taxon>Pythiales</taxon>
        <taxon>Pythiaceae</taxon>
        <taxon>Pythium</taxon>
    </lineage>
</organism>
<keyword evidence="2" id="KW-0812">Transmembrane</keyword>
<evidence type="ECO:0000313" key="4">
    <source>
        <dbReference type="Proteomes" id="UP000794436"/>
    </source>
</evidence>
<name>A0A8K1C3L8_PYTOL</name>
<feature type="transmembrane region" description="Helical" evidence="2">
    <location>
        <begin position="258"/>
        <end position="279"/>
    </location>
</feature>
<comment type="caution">
    <text evidence="3">The sequence shown here is derived from an EMBL/GenBank/DDBJ whole genome shotgun (WGS) entry which is preliminary data.</text>
</comment>
<reference evidence="3" key="1">
    <citation type="submission" date="2019-03" db="EMBL/GenBank/DDBJ databases">
        <title>Long read genome sequence of the mycoparasitic Pythium oligandrum ATCC 38472 isolated from sugarbeet rhizosphere.</title>
        <authorList>
            <person name="Gaulin E."/>
        </authorList>
    </citation>
    <scope>NUCLEOTIDE SEQUENCE</scope>
    <source>
        <strain evidence="3">ATCC 38472_TT</strain>
    </source>
</reference>
<dbReference type="EMBL" id="SPLM01000146">
    <property type="protein sequence ID" value="TMW55805.1"/>
    <property type="molecule type" value="Genomic_DNA"/>
</dbReference>
<evidence type="ECO:0000256" key="1">
    <source>
        <dbReference type="SAM" id="MobiDB-lite"/>
    </source>
</evidence>
<dbReference type="AlphaFoldDB" id="A0A8K1C3L8"/>
<keyword evidence="4" id="KW-1185">Reference proteome</keyword>
<feature type="transmembrane region" description="Helical" evidence="2">
    <location>
        <begin position="291"/>
        <end position="313"/>
    </location>
</feature>
<feature type="transmembrane region" description="Helical" evidence="2">
    <location>
        <begin position="139"/>
        <end position="162"/>
    </location>
</feature>
<dbReference type="OrthoDB" id="74860at2759"/>
<feature type="transmembrane region" description="Helical" evidence="2">
    <location>
        <begin position="74"/>
        <end position="92"/>
    </location>
</feature>
<feature type="region of interest" description="Disordered" evidence="1">
    <location>
        <begin position="323"/>
        <end position="342"/>
    </location>
</feature>
<feature type="transmembrane region" description="Helical" evidence="2">
    <location>
        <begin position="216"/>
        <end position="237"/>
    </location>
</feature>
<keyword evidence="2" id="KW-1133">Transmembrane helix</keyword>
<sequence>MYAFPAHSHSVAIAMDAVVATHRRMRRRPGETAGDTETMDATAASGSKALDPAQEDDVDAYTAQQLVSIRTSGWLALSLYTVLALAILWMTMQHFRHNSSRRKKVFHIILFFSIGFNLPDPLGWLLWPETESWVYTYPMRIYAVLLQSVCKSMISILWSEVVSAGQSYERRRTTTYVSVFNGILLVWAIAVPILLMQYENNLDGQYAFMDSSLRGVVTYSGVAVIFIYGLLLSYQGLRLRRRLLLARGTVPVGSVEKSLSQLLLTVCVIVFSDLLRIVSLILNELDVRMSMVSFLVCNNLIPTIFPTICMMYLMRRYTKQPDQQHDPLATTRGAPFTSVSVKPERGRTATLSRYMSDEHRGSDLSDSSTPVLGMSKYALPTTQAGHVDPQDYEAGHGHPVIMADSSTSQHAMLTPTSYWARGY</sequence>
<feature type="region of interest" description="Disordered" evidence="1">
    <location>
        <begin position="25"/>
        <end position="53"/>
    </location>
</feature>
<evidence type="ECO:0000256" key="2">
    <source>
        <dbReference type="SAM" id="Phobius"/>
    </source>
</evidence>
<protein>
    <submittedName>
        <fullName evidence="3">Uncharacterized protein</fullName>
    </submittedName>
</protein>
<proteinExistence type="predicted"/>
<keyword evidence="2" id="KW-0472">Membrane</keyword>
<gene>
    <name evidence="3" type="ORF">Poli38472_008453</name>
</gene>
<accession>A0A8K1C3L8</accession>
<feature type="transmembrane region" description="Helical" evidence="2">
    <location>
        <begin position="174"/>
        <end position="196"/>
    </location>
</feature>
<dbReference type="Proteomes" id="UP000794436">
    <property type="component" value="Unassembled WGS sequence"/>
</dbReference>
<evidence type="ECO:0000313" key="3">
    <source>
        <dbReference type="EMBL" id="TMW55805.1"/>
    </source>
</evidence>